<dbReference type="EMBL" id="KZ288271">
    <property type="protein sequence ID" value="PBC29748.1"/>
    <property type="molecule type" value="Genomic_DNA"/>
</dbReference>
<evidence type="ECO:0000256" key="4">
    <source>
        <dbReference type="ARBA" id="ARBA00022723"/>
    </source>
</evidence>
<keyword evidence="3 13" id="KW-0436">Ligase</keyword>
<gene>
    <name evidence="15" type="ORF">APICC_02984</name>
</gene>
<comment type="catalytic activity">
    <reaction evidence="13">
        <text>succinate + ATP + CoA = succinyl-CoA + ADP + phosphate</text>
        <dbReference type="Rhea" id="RHEA:17661"/>
        <dbReference type="ChEBI" id="CHEBI:30031"/>
        <dbReference type="ChEBI" id="CHEBI:30616"/>
        <dbReference type="ChEBI" id="CHEBI:43474"/>
        <dbReference type="ChEBI" id="CHEBI:57287"/>
        <dbReference type="ChEBI" id="CHEBI:57292"/>
        <dbReference type="ChEBI" id="CHEBI:456216"/>
        <dbReference type="EC" id="6.2.1.5"/>
    </reaction>
</comment>
<feature type="binding site" evidence="13">
    <location>
        <position position="717"/>
    </location>
    <ligand>
        <name>substrate</name>
        <note>ligand shared with subunit alpha</note>
    </ligand>
</feature>
<dbReference type="Pfam" id="PF08442">
    <property type="entry name" value="ATP-grasp_2"/>
    <property type="match status" value="2"/>
</dbReference>
<dbReference type="FunFam" id="3.40.50.261:FF:000001">
    <property type="entry name" value="Succinate--CoA ligase [ADP-forming] subunit beta"/>
    <property type="match status" value="2"/>
</dbReference>
<dbReference type="SUPFAM" id="SSF56059">
    <property type="entry name" value="Glutathione synthetase ATP-binding domain-like"/>
    <property type="match status" value="2"/>
</dbReference>
<evidence type="ECO:0000256" key="13">
    <source>
        <dbReference type="HAMAP-Rule" id="MF_03220"/>
    </source>
</evidence>
<comment type="subunit">
    <text evidence="12">Heterodimer of an alpha and a beta subunit. The beta subunit determines specificity for GTP.</text>
</comment>
<comment type="function">
    <text evidence="13">ATP-specific succinyl-CoA synthetase functions in the citric acid cycle (TCA), coupling the hydrolysis of succinyl-CoA to the synthesis of ATP and thus represents the only step of substrate-level phosphorylation in the TCA. The beta subunit provides nucleotide specificity of the enzyme and binds the substrate succinate, while the binding sites for coenzyme A and phosphate are found in the alpha subunit.</text>
</comment>
<dbReference type="FunFam" id="3.30.470.20:FF:000002">
    <property type="entry name" value="Succinate--CoA ligase [ADP-forming] subunit beta"/>
    <property type="match status" value="2"/>
</dbReference>
<evidence type="ECO:0000256" key="11">
    <source>
        <dbReference type="ARBA" id="ARBA00053833"/>
    </source>
</evidence>
<feature type="domain" description="ATP-grasp" evidence="14">
    <location>
        <begin position="456"/>
        <end position="683"/>
    </location>
</feature>
<keyword evidence="2 13" id="KW-0816">Tricarboxylic acid cycle</keyword>
<dbReference type="SUPFAM" id="SSF52210">
    <property type="entry name" value="Succinyl-CoA synthetase domains"/>
    <property type="match status" value="2"/>
</dbReference>
<evidence type="ECO:0000256" key="10">
    <source>
        <dbReference type="ARBA" id="ARBA00052879"/>
    </source>
</evidence>
<dbReference type="GO" id="GO:0004776">
    <property type="term" value="F:succinate-CoA ligase (GDP-forming) activity"/>
    <property type="evidence" value="ECO:0007669"/>
    <property type="project" value="UniProtKB-EC"/>
</dbReference>
<comment type="cofactor">
    <cofactor evidence="13">
        <name>Mg(2+)</name>
        <dbReference type="ChEBI" id="CHEBI:18420"/>
    </cofactor>
    <text evidence="13">Binds 1 Mg(2+) ion per subunit.</text>
</comment>
<evidence type="ECO:0000313" key="15">
    <source>
        <dbReference type="EMBL" id="PBC29748.1"/>
    </source>
</evidence>
<dbReference type="GO" id="GO:0006104">
    <property type="term" value="P:succinyl-CoA metabolic process"/>
    <property type="evidence" value="ECO:0007669"/>
    <property type="project" value="TreeGrafter"/>
</dbReference>
<dbReference type="AlphaFoldDB" id="A0A2A3EDF9"/>
<dbReference type="HAMAP" id="MF_00558">
    <property type="entry name" value="Succ_CoA_beta"/>
    <property type="match status" value="2"/>
</dbReference>
<proteinExistence type="inferred from homology"/>
<evidence type="ECO:0000256" key="6">
    <source>
        <dbReference type="ARBA" id="ARBA00022840"/>
    </source>
</evidence>
<keyword evidence="16" id="KW-1185">Reference proteome</keyword>
<comment type="subunit">
    <text evidence="13">Heterodimer of an alpha and a beta subunit. The beta subunit determines specificity for ATP.</text>
</comment>
<dbReference type="InterPro" id="IPR013650">
    <property type="entry name" value="ATP-grasp_succ-CoA_synth-type"/>
</dbReference>
<comment type="function">
    <text evidence="11">GTP-specific succinyl-CoA synthetase functions in the citric acid cycle (TCA), coupling the hydrolysis of succinyl-CoA to the synthesis of GTP and thus represents the only step of substrate-level phosphorylation in the TCA. The beta subunit provides nucleotide specificity of the enzyme and binds the substrate succinate, while the binding sites for coenzyme A and phosphate are found in the alpha subunit.</text>
</comment>
<dbReference type="GO" id="GO:0042709">
    <property type="term" value="C:succinate-CoA ligase complex"/>
    <property type="evidence" value="ECO:0007669"/>
    <property type="project" value="TreeGrafter"/>
</dbReference>
<evidence type="ECO:0000256" key="7">
    <source>
        <dbReference type="ARBA" id="ARBA00022842"/>
    </source>
</evidence>
<dbReference type="EC" id="6.2.1.5" evidence="13"/>
<dbReference type="InterPro" id="IPR005809">
    <property type="entry name" value="Succ_CoA_ligase-like_bsu"/>
</dbReference>
<dbReference type="GO" id="GO:0004775">
    <property type="term" value="F:succinate-CoA ligase (ADP-forming) activity"/>
    <property type="evidence" value="ECO:0007669"/>
    <property type="project" value="UniProtKB-UniRule"/>
</dbReference>
<sequence length="859" mass="93425">MSINVIVPFISFYVRRIEKQFLNRASATIQQTRNLQIHENLAYTLLKDAGIPTPPFGVAKTPEEAEKIAANLNTKDIVLKAQVLAGGRGIGHFKDTNVRGVVMCESPQEAKTVASSMIGKLLITKQTGPAGKICNSVMVTTRMFPRKEYYMSVMLETTFDGPVIIVSKQGGVNIEDIAATSPEAISYTPIDIMKGLTLEQINKIVDNLGLEGEGKKITSIIICNLYELFIEKDALLLEINPFALDICEEYFALDCKCSFDDSAEFRQKELFNLQDISQIDPSELHATKFNLNYIHLDGNIGCLVNGAGLAMATMDVIKMNGGFPANFLDVGGSATKEAVTEGFKIILSDPNVLINLKVEAIFVNIFGGIMRCDIIAQGIIAASKELQIKVPIVVRLQGTRVKEGNQLIKDAQLKVFVEEDFSTAAVAAVKLASILGCKINLVKQVRNLNVHEHISYSLLNEAGVPTPKFGVAKTPDEAAKLAADLKSKDIVLKAQVLAGGRGKGHFKGTNISGVKMCETPEEAKKLASQMLGKLLITKQTGEAGRICNAVMVTQRMFPRKEYYLAVMMERAFGGPVIIASSQGGVNIEEVAATNPSAIMYEPIDIYKGITKDQAERIAIKLGLQNVKDYISNIIVNLYQMFLKKDALLLEVNPLAEDVNGQYFALDCKCRFDDNAEFRQKELFSLRDWTQEDTKEVEAAKYDLNYIALDGNIGCMVNGAGLAMATMDIIKLHGGEPANFLDVGGGASTSAVKEAFKIITSDSRVHALLVNIFGGIMRCDVIAEGIIAATKELSLKIPVVVRLQGTNVDEAKALIANAGLKIVPIDDLDEAARVAVKLSTIVKLAQSENLSVNFEIPSIS</sequence>
<evidence type="ECO:0000256" key="5">
    <source>
        <dbReference type="ARBA" id="ARBA00022741"/>
    </source>
</evidence>
<feature type="binding site" evidence="13">
    <location>
        <position position="652"/>
    </location>
    <ligand>
        <name>Mg(2+)</name>
        <dbReference type="ChEBI" id="CHEBI:18420"/>
    </ligand>
</feature>
<feature type="domain" description="ATP-grasp" evidence="14">
    <location>
        <begin position="43"/>
        <end position="90"/>
    </location>
</feature>
<dbReference type="UniPathway" id="UPA00223">
    <property type="reaction ID" value="UER00999"/>
</dbReference>
<keyword evidence="9 13" id="KW-0496">Mitochondrion</keyword>
<comment type="pathway">
    <text evidence="1 13">Carbohydrate metabolism; tricarboxylic acid cycle; succinate from succinyl-CoA (ligase route): step 1/1.</text>
</comment>
<dbReference type="OrthoDB" id="1552at2759"/>
<dbReference type="Gene3D" id="3.40.50.261">
    <property type="entry name" value="Succinyl-CoA synthetase domains"/>
    <property type="match status" value="2"/>
</dbReference>
<keyword evidence="6 13" id="KW-0067">ATP-binding</keyword>
<feature type="binding site" evidence="13">
    <location>
        <position position="666"/>
    </location>
    <ligand>
        <name>Mg(2+)</name>
        <dbReference type="ChEBI" id="CHEBI:18420"/>
    </ligand>
</feature>
<feature type="site" description="Important for substrate specificity" evidence="13">
    <location>
        <position position="557"/>
    </location>
</feature>
<evidence type="ECO:0000256" key="9">
    <source>
        <dbReference type="ARBA" id="ARBA00023128"/>
    </source>
</evidence>
<dbReference type="GO" id="GO:0005739">
    <property type="term" value="C:mitochondrion"/>
    <property type="evidence" value="ECO:0007669"/>
    <property type="project" value="UniProtKB-SubCell"/>
</dbReference>
<evidence type="ECO:0000256" key="1">
    <source>
        <dbReference type="ARBA" id="ARBA00005064"/>
    </source>
</evidence>
<dbReference type="InterPro" id="IPR017866">
    <property type="entry name" value="Succ-CoA_synthase_bsu_CS"/>
</dbReference>
<comment type="similarity">
    <text evidence="13">Belongs to the succinate/malate CoA ligase beta subunit family. ATP-specific subunit beta subfamily.</text>
</comment>
<evidence type="ECO:0000256" key="2">
    <source>
        <dbReference type="ARBA" id="ARBA00022532"/>
    </source>
</evidence>
<dbReference type="NCBIfam" id="TIGR01016">
    <property type="entry name" value="sucCoAbeta"/>
    <property type="match status" value="2"/>
</dbReference>
<dbReference type="InterPro" id="IPR016102">
    <property type="entry name" value="Succinyl-CoA_synth-like"/>
</dbReference>
<protein>
    <recommendedName>
        <fullName evidence="13">Succinate--CoA ligase [ADP-forming] subunit beta, mitochondrial</fullName>
        <ecNumber evidence="13">6.2.1.5</ecNumber>
    </recommendedName>
    <alternativeName>
        <fullName evidence="13">ATP-specific succinyl-CoA synthetase subunit beta</fullName>
        <shortName evidence="13">A-SCS</shortName>
    </alternativeName>
    <alternativeName>
        <fullName evidence="13">Succinyl-CoA synthetase beta-A chain</fullName>
        <shortName evidence="13">SCS-betaA</shortName>
    </alternativeName>
</protein>
<feature type="binding site" evidence="13">
    <location>
        <position position="493"/>
    </location>
    <ligand>
        <name>ATP</name>
        <dbReference type="ChEBI" id="CHEBI:30616"/>
    </ligand>
</feature>
<dbReference type="GO" id="GO:0005524">
    <property type="term" value="F:ATP binding"/>
    <property type="evidence" value="ECO:0007669"/>
    <property type="project" value="UniProtKB-UniRule"/>
</dbReference>
<dbReference type="STRING" id="94128.A0A2A3EDF9"/>
<feature type="site" description="Important for substrate specificity" evidence="13">
    <location>
        <position position="489"/>
    </location>
</feature>
<evidence type="ECO:0000256" key="12">
    <source>
        <dbReference type="ARBA" id="ARBA00063570"/>
    </source>
</evidence>
<dbReference type="InterPro" id="IPR013815">
    <property type="entry name" value="ATP_grasp_subdomain_1"/>
</dbReference>
<comment type="catalytic activity">
    <reaction evidence="10">
        <text>GTP + succinate + CoA = succinyl-CoA + GDP + phosphate</text>
        <dbReference type="Rhea" id="RHEA:22120"/>
        <dbReference type="ChEBI" id="CHEBI:30031"/>
        <dbReference type="ChEBI" id="CHEBI:37565"/>
        <dbReference type="ChEBI" id="CHEBI:43474"/>
        <dbReference type="ChEBI" id="CHEBI:57287"/>
        <dbReference type="ChEBI" id="CHEBI:57292"/>
        <dbReference type="ChEBI" id="CHEBI:58189"/>
        <dbReference type="EC" id="6.2.1.4"/>
    </reaction>
</comment>
<evidence type="ECO:0000313" key="16">
    <source>
        <dbReference type="Proteomes" id="UP000242457"/>
    </source>
</evidence>
<comment type="subcellular location">
    <subcellularLocation>
        <location evidence="13">Mitochondrion</location>
    </subcellularLocation>
</comment>
<dbReference type="GO" id="GO:0000287">
    <property type="term" value="F:magnesium ion binding"/>
    <property type="evidence" value="ECO:0007669"/>
    <property type="project" value="UniProtKB-UniRule"/>
</dbReference>
<dbReference type="HAMAP" id="MF_03220">
    <property type="entry name" value="Succ_CoA_betaA_euk"/>
    <property type="match status" value="1"/>
</dbReference>
<keyword evidence="5 13" id="KW-0547">Nucleotide-binding</keyword>
<reference evidence="15 16" key="1">
    <citation type="submission" date="2014-07" db="EMBL/GenBank/DDBJ databases">
        <title>Genomic and transcriptomic analysis on Apis cerana provide comprehensive insights into honey bee biology.</title>
        <authorList>
            <person name="Diao Q."/>
            <person name="Sun L."/>
            <person name="Zheng H."/>
            <person name="Zheng H."/>
            <person name="Xu S."/>
            <person name="Wang S."/>
            <person name="Zeng Z."/>
            <person name="Hu F."/>
            <person name="Su S."/>
            <person name="Wu J."/>
        </authorList>
    </citation>
    <scope>NUCLEOTIDE SEQUENCE [LARGE SCALE GENOMIC DNA]</scope>
    <source>
        <tissue evidence="15">Pupae without intestine</tissue>
    </source>
</reference>
<feature type="binding site" evidence="13">
    <location>
        <begin position="774"/>
        <end position="776"/>
    </location>
    <ligand>
        <name>substrate</name>
        <note>ligand shared with subunit alpha</note>
    </ligand>
</feature>
<dbReference type="Pfam" id="PF00549">
    <property type="entry name" value="Ligase_CoA"/>
    <property type="match status" value="2"/>
</dbReference>
<dbReference type="InterPro" id="IPR034723">
    <property type="entry name" value="Succ_CoA_betaA_euk"/>
</dbReference>
<dbReference type="PANTHER" id="PTHR11815">
    <property type="entry name" value="SUCCINYL-COA SYNTHETASE BETA CHAIN"/>
    <property type="match status" value="1"/>
</dbReference>
<evidence type="ECO:0000256" key="3">
    <source>
        <dbReference type="ARBA" id="ARBA00022598"/>
    </source>
</evidence>
<dbReference type="PANTHER" id="PTHR11815:SF1">
    <property type="entry name" value="SUCCINATE--COA LIGASE [ADP-FORMING] SUBUNIT BETA, MITOCHONDRIAL"/>
    <property type="match status" value="1"/>
</dbReference>
<dbReference type="GO" id="GO:0006099">
    <property type="term" value="P:tricarboxylic acid cycle"/>
    <property type="evidence" value="ECO:0007669"/>
    <property type="project" value="UniProtKB-UniRule"/>
</dbReference>
<keyword evidence="7 13" id="KW-0460">Magnesium</keyword>
<dbReference type="FunFam" id="3.30.1490.20:FF:000004">
    <property type="entry name" value="Succinate--CoA ligase [ADP-forming] subunit beta, mitochondrial"/>
    <property type="match status" value="2"/>
</dbReference>
<organism evidence="15 16">
    <name type="scientific">Apis cerana cerana</name>
    <name type="common">Oriental honeybee</name>
    <dbReference type="NCBI Taxonomy" id="94128"/>
    <lineage>
        <taxon>Eukaryota</taxon>
        <taxon>Metazoa</taxon>
        <taxon>Ecdysozoa</taxon>
        <taxon>Arthropoda</taxon>
        <taxon>Hexapoda</taxon>
        <taxon>Insecta</taxon>
        <taxon>Pterygota</taxon>
        <taxon>Neoptera</taxon>
        <taxon>Endopterygota</taxon>
        <taxon>Hymenoptera</taxon>
        <taxon>Apocrita</taxon>
        <taxon>Aculeata</taxon>
        <taxon>Apoidea</taxon>
        <taxon>Anthophila</taxon>
        <taxon>Apidae</taxon>
        <taxon>Apis</taxon>
    </lineage>
</organism>
<keyword evidence="8" id="KW-0809">Transit peptide</keyword>
<dbReference type="Gene3D" id="3.30.1490.20">
    <property type="entry name" value="ATP-grasp fold, A domain"/>
    <property type="match status" value="2"/>
</dbReference>
<dbReference type="InterPro" id="IPR011761">
    <property type="entry name" value="ATP-grasp"/>
</dbReference>
<dbReference type="PROSITE" id="PS01217">
    <property type="entry name" value="SUCCINYL_COA_LIG_3"/>
    <property type="match status" value="1"/>
</dbReference>
<dbReference type="Proteomes" id="UP000242457">
    <property type="component" value="Unassembled WGS sequence"/>
</dbReference>
<evidence type="ECO:0000259" key="14">
    <source>
        <dbReference type="PROSITE" id="PS50975"/>
    </source>
</evidence>
<dbReference type="PROSITE" id="PS50975">
    <property type="entry name" value="ATP_GRASP"/>
    <property type="match status" value="2"/>
</dbReference>
<feature type="binding site" evidence="13">
    <location>
        <begin position="500"/>
        <end position="502"/>
    </location>
    <ligand>
        <name>ATP</name>
        <dbReference type="ChEBI" id="CHEBI:30616"/>
    </ligand>
</feature>
<dbReference type="InterPro" id="IPR005811">
    <property type="entry name" value="SUCC_ACL_C"/>
</dbReference>
<dbReference type="Gene3D" id="3.30.470.20">
    <property type="entry name" value="ATP-grasp fold, B domain"/>
    <property type="match status" value="2"/>
</dbReference>
<keyword evidence="4 13" id="KW-0479">Metal-binding</keyword>
<name>A0A2A3EDF9_APICC</name>
<evidence type="ECO:0000256" key="8">
    <source>
        <dbReference type="ARBA" id="ARBA00022946"/>
    </source>
</evidence>
<dbReference type="NCBIfam" id="NF001913">
    <property type="entry name" value="PRK00696.1"/>
    <property type="match status" value="2"/>
</dbReference>
<accession>A0A2A3EDF9</accession>